<keyword evidence="12" id="KW-1185">Reference proteome</keyword>
<sequence>MTDTVRPASDVLLLANLGTPSAPTPPAVARYLGEFLADPRVVQLPRLLWLPLLRLVVLPLRSRKVSHKYAEIWMDEGSPLEVHTRRLAAAVRARLPGVRVEHVMRYGEPSLARRLKALRDDGARVLVLPLYPQYSTTTTASVGDVIARERPQARMVDDYHVDPAWVHAVADSIRAHWDRHGRGERLLFSFHGIPKRLVDGGDPYERQCHASARAIAADLGLSGDAWMTTFQSRFGGGKWLSPATDATVGALPAEGVRRIDVVCPGFSADCLETLEEIALQNAEIFRSAGGDTLSYIPCLNDSPAHALAIAGIATRAFEAWR</sequence>
<evidence type="ECO:0000256" key="7">
    <source>
        <dbReference type="ARBA" id="ARBA00023244"/>
    </source>
</evidence>
<dbReference type="GO" id="GO:0004325">
    <property type="term" value="F:ferrochelatase activity"/>
    <property type="evidence" value="ECO:0007669"/>
    <property type="project" value="UniProtKB-UniRule"/>
</dbReference>
<evidence type="ECO:0000256" key="10">
    <source>
        <dbReference type="RuleBase" id="RU000607"/>
    </source>
</evidence>
<dbReference type="InterPro" id="IPR001015">
    <property type="entry name" value="Ferrochelatase"/>
</dbReference>
<dbReference type="FunFam" id="3.40.50.1400:FF:000002">
    <property type="entry name" value="Ferrochelatase"/>
    <property type="match status" value="1"/>
</dbReference>
<dbReference type="PANTHER" id="PTHR11108">
    <property type="entry name" value="FERROCHELATASE"/>
    <property type="match status" value="1"/>
</dbReference>
<comment type="pathway">
    <text evidence="9 10">Porphyrin-containing compound metabolism; protoheme biosynthesis; protoheme from protoporphyrin-IX: step 1/1.</text>
</comment>
<dbReference type="PROSITE" id="PS00534">
    <property type="entry name" value="FERROCHELATASE"/>
    <property type="match status" value="1"/>
</dbReference>
<accession>A0A518N4H7</accession>
<dbReference type="EC" id="4.98.1.1" evidence="9 10"/>
<name>A0A518N4H7_9GAMM</name>
<comment type="similarity">
    <text evidence="1 9 10">Belongs to the ferrochelatase family.</text>
</comment>
<keyword evidence="5 9" id="KW-0350">Heme biosynthesis</keyword>
<organism evidence="11 12">
    <name type="scientific">Luteimonas granuli</name>
    <dbReference type="NCBI Taxonomy" id="1176533"/>
    <lineage>
        <taxon>Bacteria</taxon>
        <taxon>Pseudomonadati</taxon>
        <taxon>Pseudomonadota</taxon>
        <taxon>Gammaproteobacteria</taxon>
        <taxon>Lysobacterales</taxon>
        <taxon>Lysobacteraceae</taxon>
        <taxon>Luteimonas</taxon>
    </lineage>
</organism>
<dbReference type="InterPro" id="IPR033659">
    <property type="entry name" value="Ferrochelatase_N"/>
</dbReference>
<keyword evidence="7 9" id="KW-0627">Porphyrin biosynthesis</keyword>
<dbReference type="CDD" id="cd00419">
    <property type="entry name" value="Ferrochelatase_C"/>
    <property type="match status" value="1"/>
</dbReference>
<protein>
    <recommendedName>
        <fullName evidence="9 10">Ferrochelatase</fullName>
        <ecNumber evidence="9 10">4.98.1.1</ecNumber>
    </recommendedName>
    <alternativeName>
        <fullName evidence="9">Heme synthase</fullName>
    </alternativeName>
    <alternativeName>
        <fullName evidence="9">Protoheme ferro-lyase</fullName>
    </alternativeName>
</protein>
<dbReference type="AlphaFoldDB" id="A0A518N4H7"/>
<evidence type="ECO:0000256" key="3">
    <source>
        <dbReference type="ARBA" id="ARBA00022723"/>
    </source>
</evidence>
<evidence type="ECO:0000256" key="9">
    <source>
        <dbReference type="HAMAP-Rule" id="MF_00323"/>
    </source>
</evidence>
<dbReference type="Pfam" id="PF00762">
    <property type="entry name" value="Ferrochelatase"/>
    <property type="match status" value="1"/>
</dbReference>
<dbReference type="Gene3D" id="3.40.50.1400">
    <property type="match status" value="2"/>
</dbReference>
<dbReference type="OrthoDB" id="9809741at2"/>
<dbReference type="KEGG" id="lug:FPZ22_07865"/>
<evidence type="ECO:0000313" key="11">
    <source>
        <dbReference type="EMBL" id="QDW66824.1"/>
    </source>
</evidence>
<proteinExistence type="inferred from homology"/>
<dbReference type="SUPFAM" id="SSF53800">
    <property type="entry name" value="Chelatase"/>
    <property type="match status" value="1"/>
</dbReference>
<dbReference type="HAMAP" id="MF_00323">
    <property type="entry name" value="Ferrochelatase"/>
    <property type="match status" value="1"/>
</dbReference>
<dbReference type="GO" id="GO:0046872">
    <property type="term" value="F:metal ion binding"/>
    <property type="evidence" value="ECO:0007669"/>
    <property type="project" value="UniProtKB-KW"/>
</dbReference>
<keyword evidence="4 9" id="KW-0408">Iron</keyword>
<evidence type="ECO:0000256" key="1">
    <source>
        <dbReference type="ARBA" id="ARBA00007718"/>
    </source>
</evidence>
<dbReference type="GO" id="GO:0006783">
    <property type="term" value="P:heme biosynthetic process"/>
    <property type="evidence" value="ECO:0007669"/>
    <property type="project" value="UniProtKB-UniRule"/>
</dbReference>
<dbReference type="InterPro" id="IPR019772">
    <property type="entry name" value="Ferrochelatase_AS"/>
</dbReference>
<comment type="subcellular location">
    <subcellularLocation>
        <location evidence="9 10">Cytoplasm</location>
    </subcellularLocation>
</comment>
<dbReference type="UniPathway" id="UPA00252">
    <property type="reaction ID" value="UER00325"/>
</dbReference>
<feature type="binding site" evidence="9">
    <location>
        <position position="272"/>
    </location>
    <ligand>
        <name>Fe(2+)</name>
        <dbReference type="ChEBI" id="CHEBI:29033"/>
    </ligand>
</feature>
<dbReference type="Proteomes" id="UP000316584">
    <property type="component" value="Chromosome"/>
</dbReference>
<evidence type="ECO:0000256" key="4">
    <source>
        <dbReference type="ARBA" id="ARBA00023004"/>
    </source>
</evidence>
<comment type="catalytic activity">
    <reaction evidence="9 10">
        <text>heme b + 2 H(+) = protoporphyrin IX + Fe(2+)</text>
        <dbReference type="Rhea" id="RHEA:22584"/>
        <dbReference type="ChEBI" id="CHEBI:15378"/>
        <dbReference type="ChEBI" id="CHEBI:29033"/>
        <dbReference type="ChEBI" id="CHEBI:57306"/>
        <dbReference type="ChEBI" id="CHEBI:60344"/>
        <dbReference type="EC" id="4.98.1.1"/>
    </reaction>
</comment>
<dbReference type="RefSeq" id="WP_144891928.1">
    <property type="nucleotide sequence ID" value="NZ_CP042218.1"/>
</dbReference>
<dbReference type="CDD" id="cd03411">
    <property type="entry name" value="Ferrochelatase_N"/>
    <property type="match status" value="1"/>
</dbReference>
<dbReference type="EMBL" id="CP042218">
    <property type="protein sequence ID" value="QDW66824.1"/>
    <property type="molecule type" value="Genomic_DNA"/>
</dbReference>
<keyword evidence="3 9" id="KW-0479">Metal-binding</keyword>
<dbReference type="NCBIfam" id="TIGR00109">
    <property type="entry name" value="hemH"/>
    <property type="match status" value="1"/>
</dbReference>
<evidence type="ECO:0000256" key="8">
    <source>
        <dbReference type="ARBA" id="ARBA00024536"/>
    </source>
</evidence>
<reference evidence="11 12" key="1">
    <citation type="submission" date="2019-07" db="EMBL/GenBank/DDBJ databases">
        <title>Full genome sequence of Luteimonas sp. Gr-4.</title>
        <authorList>
            <person name="Im W.-T."/>
        </authorList>
    </citation>
    <scope>NUCLEOTIDE SEQUENCE [LARGE SCALE GENOMIC DNA]</scope>
    <source>
        <strain evidence="11 12">Gr-4</strain>
    </source>
</reference>
<keyword evidence="6 9" id="KW-0456">Lyase</keyword>
<comment type="catalytic activity">
    <reaction evidence="8">
        <text>Fe-coproporphyrin III + 2 H(+) = coproporphyrin III + Fe(2+)</text>
        <dbReference type="Rhea" id="RHEA:49572"/>
        <dbReference type="ChEBI" id="CHEBI:15378"/>
        <dbReference type="ChEBI" id="CHEBI:29033"/>
        <dbReference type="ChEBI" id="CHEBI:68438"/>
        <dbReference type="ChEBI" id="CHEBI:131725"/>
        <dbReference type="EC" id="4.99.1.9"/>
    </reaction>
    <physiologicalReaction direction="right-to-left" evidence="8">
        <dbReference type="Rhea" id="RHEA:49574"/>
    </physiologicalReaction>
</comment>
<keyword evidence="2 9" id="KW-0963">Cytoplasm</keyword>
<gene>
    <name evidence="9" type="primary">hemH</name>
    <name evidence="11" type="ORF">FPZ22_07865</name>
</gene>
<feature type="binding site" evidence="9">
    <location>
        <position position="191"/>
    </location>
    <ligand>
        <name>Fe(2+)</name>
        <dbReference type="ChEBI" id="CHEBI:29033"/>
    </ligand>
</feature>
<evidence type="ECO:0000256" key="6">
    <source>
        <dbReference type="ARBA" id="ARBA00023239"/>
    </source>
</evidence>
<evidence type="ECO:0000256" key="5">
    <source>
        <dbReference type="ARBA" id="ARBA00023133"/>
    </source>
</evidence>
<dbReference type="GO" id="GO:0005737">
    <property type="term" value="C:cytoplasm"/>
    <property type="evidence" value="ECO:0007669"/>
    <property type="project" value="UniProtKB-SubCell"/>
</dbReference>
<comment type="function">
    <text evidence="9 10">Catalyzes the ferrous insertion into protoporphyrin IX.</text>
</comment>
<dbReference type="PANTHER" id="PTHR11108:SF1">
    <property type="entry name" value="FERROCHELATASE, MITOCHONDRIAL"/>
    <property type="match status" value="1"/>
</dbReference>
<evidence type="ECO:0000256" key="2">
    <source>
        <dbReference type="ARBA" id="ARBA00022490"/>
    </source>
</evidence>
<evidence type="ECO:0000313" key="12">
    <source>
        <dbReference type="Proteomes" id="UP000316584"/>
    </source>
</evidence>
<dbReference type="InterPro" id="IPR033644">
    <property type="entry name" value="Ferrochelatase_C"/>
</dbReference>